<feature type="compositionally biased region" description="Polar residues" evidence="6">
    <location>
        <begin position="577"/>
        <end position="591"/>
    </location>
</feature>
<evidence type="ECO:0000256" key="3">
    <source>
        <dbReference type="ARBA" id="ARBA00022801"/>
    </source>
</evidence>
<organism evidence="8 9">
    <name type="scientific">Pyronema omphalodes (strain CBS 100304)</name>
    <name type="common">Pyronema confluens</name>
    <dbReference type="NCBI Taxonomy" id="1076935"/>
    <lineage>
        <taxon>Eukaryota</taxon>
        <taxon>Fungi</taxon>
        <taxon>Dikarya</taxon>
        <taxon>Ascomycota</taxon>
        <taxon>Pezizomycotina</taxon>
        <taxon>Pezizomycetes</taxon>
        <taxon>Pezizales</taxon>
        <taxon>Pyronemataceae</taxon>
        <taxon>Pyronema</taxon>
    </lineage>
</organism>
<name>U4LQ34_PYROM</name>
<evidence type="ECO:0000259" key="7">
    <source>
        <dbReference type="PROSITE" id="PS50035"/>
    </source>
</evidence>
<evidence type="ECO:0000256" key="6">
    <source>
        <dbReference type="SAM" id="MobiDB-lite"/>
    </source>
</evidence>
<feature type="compositionally biased region" description="Low complexity" evidence="6">
    <location>
        <begin position="17"/>
        <end position="40"/>
    </location>
</feature>
<proteinExistence type="predicted"/>
<reference evidence="8 9" key="1">
    <citation type="journal article" date="2013" name="PLoS Genet.">
        <title>The genome and development-dependent transcriptomes of Pyronema confluens: a window into fungal evolution.</title>
        <authorList>
            <person name="Traeger S."/>
            <person name="Altegoer F."/>
            <person name="Freitag M."/>
            <person name="Gabaldon T."/>
            <person name="Kempken F."/>
            <person name="Kumar A."/>
            <person name="Marcet-Houben M."/>
            <person name="Poggeler S."/>
            <person name="Stajich J.E."/>
            <person name="Nowrousian M."/>
        </authorList>
    </citation>
    <scope>NUCLEOTIDE SEQUENCE [LARGE SCALE GENOMIC DNA]</scope>
    <source>
        <strain evidence="9">CBS 100304</strain>
        <tissue evidence="8">Vegetative mycelium</tissue>
    </source>
</reference>
<dbReference type="EC" id="3.1.4.4" evidence="1"/>
<gene>
    <name evidence="8" type="ORF">PCON_02543</name>
</gene>
<dbReference type="GO" id="GO:0035556">
    <property type="term" value="P:intracellular signal transduction"/>
    <property type="evidence" value="ECO:0007669"/>
    <property type="project" value="InterPro"/>
</dbReference>
<dbReference type="InterPro" id="IPR016555">
    <property type="entry name" value="PLipase_D_euk"/>
</dbReference>
<feature type="domain" description="PLD phosphodiesterase" evidence="7">
    <location>
        <begin position="624"/>
        <end position="651"/>
    </location>
</feature>
<dbReference type="Gene3D" id="3.30.870.10">
    <property type="entry name" value="Endonuclease Chain A"/>
    <property type="match status" value="2"/>
</dbReference>
<dbReference type="PANTHER" id="PTHR18896:SF128">
    <property type="entry name" value="PHOSPHOLIPASE"/>
    <property type="match status" value="1"/>
</dbReference>
<evidence type="ECO:0000256" key="1">
    <source>
        <dbReference type="ARBA" id="ARBA00012027"/>
    </source>
</evidence>
<keyword evidence="4" id="KW-0442">Lipid degradation</keyword>
<accession>U4LQ34</accession>
<dbReference type="OMA" id="EWRLDQI"/>
<evidence type="ECO:0000256" key="5">
    <source>
        <dbReference type="ARBA" id="ARBA00023098"/>
    </source>
</evidence>
<keyword evidence="3" id="KW-0378">Hydrolase</keyword>
<evidence type="ECO:0000256" key="4">
    <source>
        <dbReference type="ARBA" id="ARBA00022963"/>
    </source>
</evidence>
<dbReference type="InterPro" id="IPR015679">
    <property type="entry name" value="PLipase_D_fam"/>
</dbReference>
<dbReference type="CDD" id="cd09138">
    <property type="entry name" value="PLDc_vPLD1_2_yPLD_like_1"/>
    <property type="match status" value="1"/>
</dbReference>
<dbReference type="PANTHER" id="PTHR18896">
    <property type="entry name" value="PHOSPHOLIPASE D"/>
    <property type="match status" value="1"/>
</dbReference>
<evidence type="ECO:0000256" key="2">
    <source>
        <dbReference type="ARBA" id="ARBA00022737"/>
    </source>
</evidence>
<dbReference type="PROSITE" id="PS50035">
    <property type="entry name" value="PLD"/>
    <property type="match status" value="2"/>
</dbReference>
<dbReference type="InterPro" id="IPR001736">
    <property type="entry name" value="PLipase_D/transphosphatidylase"/>
</dbReference>
<feature type="region of interest" description="Disordered" evidence="6">
    <location>
        <begin position="569"/>
        <end position="600"/>
    </location>
</feature>
<dbReference type="eggNOG" id="KOG1329">
    <property type="taxonomic scope" value="Eukaryota"/>
</dbReference>
<protein>
    <recommendedName>
        <fullName evidence="1">phospholipase D</fullName>
        <ecNumber evidence="1">3.1.4.4</ecNumber>
    </recommendedName>
</protein>
<dbReference type="AlphaFoldDB" id="U4LQ34"/>
<keyword evidence="2" id="KW-0677">Repeat</keyword>
<feature type="domain" description="PLD phosphodiesterase" evidence="7">
    <location>
        <begin position="228"/>
        <end position="255"/>
    </location>
</feature>
<dbReference type="SMART" id="SM00155">
    <property type="entry name" value="PLDc"/>
    <property type="match status" value="2"/>
</dbReference>
<feature type="region of interest" description="Disordered" evidence="6">
    <location>
        <begin position="1"/>
        <end position="40"/>
    </location>
</feature>
<dbReference type="Proteomes" id="UP000018144">
    <property type="component" value="Unassembled WGS sequence"/>
</dbReference>
<dbReference type="OrthoDB" id="14911at2759"/>
<dbReference type="InterPro" id="IPR025202">
    <property type="entry name" value="PLD-like_dom"/>
</dbReference>
<dbReference type="CDD" id="cd09141">
    <property type="entry name" value="PLDc_vPLD1_2_yPLD_like_2"/>
    <property type="match status" value="1"/>
</dbReference>
<feature type="region of interest" description="Disordered" evidence="6">
    <location>
        <begin position="688"/>
        <end position="714"/>
    </location>
</feature>
<dbReference type="GO" id="GO:0004630">
    <property type="term" value="F:phospholipase D activity"/>
    <property type="evidence" value="ECO:0007669"/>
    <property type="project" value="UniProtKB-EC"/>
</dbReference>
<dbReference type="STRING" id="1076935.U4LQ34"/>
<evidence type="ECO:0000313" key="9">
    <source>
        <dbReference type="Proteomes" id="UP000018144"/>
    </source>
</evidence>
<dbReference type="SUPFAM" id="SSF56024">
    <property type="entry name" value="Phospholipase D/nuclease"/>
    <property type="match status" value="2"/>
</dbReference>
<dbReference type="GO" id="GO:0009395">
    <property type="term" value="P:phospholipid catabolic process"/>
    <property type="evidence" value="ECO:0007669"/>
    <property type="project" value="TreeGrafter"/>
</dbReference>
<dbReference type="PIRSF" id="PIRSF009376">
    <property type="entry name" value="Phospholipase_D_euk"/>
    <property type="match status" value="1"/>
</dbReference>
<sequence length="821" mass="93280">MSGTSPPAFIPSPAANGPSHPSSHPIGSPPSTCSGHFSGTSGHSSHPHLFAIKVKLIHSKHAFGKLCNIFNSNHRHDEPHEQEIDEKRAAVAAEHRYNSFAPETTGNDVKWYVDGRDYFWAVSVALEEAKEVIYIADWWLSPELFLRRPPSEAKEWRLDRVLKRKAEQGVKIFVIVYKEIAQAITCNSAHTKQVLEKLCPHGHKGHGNIYVMRHPDHDPFLHGADMTFFWAHHEKFIVIDHKLAFIGGLDLCFGRWDMHHHPLSDMHPAGIANEIWPGQDFNNNRIMDFENVNTWTENHLDKTKYGRMPWHDVSIGLRGPAVLSIADHFVGRWNFIKRDKYKRSHKHPWLQLEGIPDDLLGVQRPAFPVGGYYKHPLHPPSEDPGELGPCEVQLVRSAADWSHGLAHPERSIQTAYCDLIENAKDFIYIENQFFITATGDFQKPVQNQIGKAIVTAISRAHEEGRKFRVIIVIPAVPGFPGDLREDSATGTKNIIDYQYKSINRGEHSIYGRLKAQGIDPTEYVFVFNLRIYDRIHVTEELLRKQKETGVKYKQLQDDNAHDILGEPSATQEDAKSDTSTQSHSSGILSSTEESRMEHRRQKFEATIKDHEARDSVAHCAMAGKELYVHAKLLIVDDERMIVGSSNINDRSQSGDHDSELSAVVKHKETVKGLRMQLWMEHLGLLPEQTLDADNDPNAQPPGQGGNRVQPHPLVEDPLGEELWKVWTKQATINTEVYRKLFHTDPDDCILNWKDYDTFCPKRVTPPTGHIYEPENITTKEVKEELGKVKGHLVWMPLEFLREEQMAGMGLQVNGITECIYI</sequence>
<dbReference type="GO" id="GO:0006654">
    <property type="term" value="P:phosphatidic acid biosynthetic process"/>
    <property type="evidence" value="ECO:0007669"/>
    <property type="project" value="InterPro"/>
</dbReference>
<dbReference type="Pfam" id="PF00614">
    <property type="entry name" value="PLDc"/>
    <property type="match status" value="1"/>
</dbReference>
<keyword evidence="9" id="KW-1185">Reference proteome</keyword>
<evidence type="ECO:0000313" key="8">
    <source>
        <dbReference type="EMBL" id="CCX34065.1"/>
    </source>
</evidence>
<keyword evidence="5" id="KW-0443">Lipid metabolism</keyword>
<dbReference type="Pfam" id="PF13091">
    <property type="entry name" value="PLDc_2"/>
    <property type="match status" value="1"/>
</dbReference>
<dbReference type="EMBL" id="HF936296">
    <property type="protein sequence ID" value="CCX34065.1"/>
    <property type="molecule type" value="Genomic_DNA"/>
</dbReference>